<name>A0A928W2M6_9CYAN</name>
<evidence type="ECO:0000313" key="2">
    <source>
        <dbReference type="Proteomes" id="UP000621799"/>
    </source>
</evidence>
<dbReference type="AlphaFoldDB" id="A0A928W2M6"/>
<accession>A0A928W2M6</accession>
<organism evidence="1 2">
    <name type="scientific">Zarconia navalis LEGE 11467</name>
    <dbReference type="NCBI Taxonomy" id="1828826"/>
    <lineage>
        <taxon>Bacteria</taxon>
        <taxon>Bacillati</taxon>
        <taxon>Cyanobacteriota</taxon>
        <taxon>Cyanophyceae</taxon>
        <taxon>Oscillatoriophycideae</taxon>
        <taxon>Oscillatoriales</taxon>
        <taxon>Oscillatoriales incertae sedis</taxon>
        <taxon>Zarconia</taxon>
        <taxon>Zarconia navalis</taxon>
    </lineage>
</organism>
<dbReference type="EMBL" id="JADEXN010000293">
    <property type="protein sequence ID" value="MBE9042075.1"/>
    <property type="molecule type" value="Genomic_DNA"/>
</dbReference>
<gene>
    <name evidence="1" type="ORF">IQ235_14940</name>
</gene>
<dbReference type="RefSeq" id="WP_264322254.1">
    <property type="nucleotide sequence ID" value="NZ_JADEXN010000293.1"/>
</dbReference>
<sequence length="64" mass="7026">MLVLLTVSEDEVNGSPTIPDLARVKAIAQEIDFLGSAPTQPIAYRHFCGGVQIITIDHQNLDRH</sequence>
<dbReference type="Proteomes" id="UP000621799">
    <property type="component" value="Unassembled WGS sequence"/>
</dbReference>
<keyword evidence="2" id="KW-1185">Reference proteome</keyword>
<evidence type="ECO:0000313" key="1">
    <source>
        <dbReference type="EMBL" id="MBE9042075.1"/>
    </source>
</evidence>
<proteinExistence type="predicted"/>
<reference evidence="1" key="1">
    <citation type="submission" date="2020-10" db="EMBL/GenBank/DDBJ databases">
        <authorList>
            <person name="Castelo-Branco R."/>
            <person name="Eusebio N."/>
            <person name="Adriana R."/>
            <person name="Vieira A."/>
            <person name="Brugerolle De Fraissinette N."/>
            <person name="Rezende De Castro R."/>
            <person name="Schneider M.P."/>
            <person name="Vasconcelos V."/>
            <person name="Leao P.N."/>
        </authorList>
    </citation>
    <scope>NUCLEOTIDE SEQUENCE</scope>
    <source>
        <strain evidence="1">LEGE 11467</strain>
    </source>
</reference>
<protein>
    <submittedName>
        <fullName evidence="1">Uncharacterized protein</fullName>
    </submittedName>
</protein>
<comment type="caution">
    <text evidence="1">The sequence shown here is derived from an EMBL/GenBank/DDBJ whole genome shotgun (WGS) entry which is preliminary data.</text>
</comment>